<feature type="compositionally biased region" description="Basic and acidic residues" evidence="1">
    <location>
        <begin position="85"/>
        <end position="97"/>
    </location>
</feature>
<name>A0ABT6F879_9BACT</name>
<evidence type="ECO:0000256" key="1">
    <source>
        <dbReference type="SAM" id="MobiDB-lite"/>
    </source>
</evidence>
<dbReference type="RefSeq" id="WP_277860143.1">
    <property type="nucleotide sequence ID" value="NZ_JARRAG010000001.1"/>
</dbReference>
<proteinExistence type="predicted"/>
<sequence length="97" mass="10739">MRQDPPPDAPGPKTRLGRILREHPEARGRLSRAVAGLLTALLATLAAVCALLIWHLRRRADIIRSRLGMARVAPLLDPSQLRPETTPKPETEKDRPA</sequence>
<accession>A0ABT6F879</accession>
<gene>
    <name evidence="3" type="ORF">PZE19_08435</name>
</gene>
<feature type="region of interest" description="Disordered" evidence="1">
    <location>
        <begin position="75"/>
        <end position="97"/>
    </location>
</feature>
<protein>
    <submittedName>
        <fullName evidence="3">Uncharacterized protein</fullName>
    </submittedName>
</protein>
<organism evidence="3 4">
    <name type="scientific">Paludisphaera mucosa</name>
    <dbReference type="NCBI Taxonomy" id="3030827"/>
    <lineage>
        <taxon>Bacteria</taxon>
        <taxon>Pseudomonadati</taxon>
        <taxon>Planctomycetota</taxon>
        <taxon>Planctomycetia</taxon>
        <taxon>Isosphaerales</taxon>
        <taxon>Isosphaeraceae</taxon>
        <taxon>Paludisphaera</taxon>
    </lineage>
</organism>
<evidence type="ECO:0000313" key="4">
    <source>
        <dbReference type="Proteomes" id="UP001216907"/>
    </source>
</evidence>
<feature type="transmembrane region" description="Helical" evidence="2">
    <location>
        <begin position="33"/>
        <end position="56"/>
    </location>
</feature>
<evidence type="ECO:0000256" key="2">
    <source>
        <dbReference type="SAM" id="Phobius"/>
    </source>
</evidence>
<comment type="caution">
    <text evidence="3">The sequence shown here is derived from an EMBL/GenBank/DDBJ whole genome shotgun (WGS) entry which is preliminary data.</text>
</comment>
<keyword evidence="4" id="KW-1185">Reference proteome</keyword>
<keyword evidence="2" id="KW-1133">Transmembrane helix</keyword>
<reference evidence="3 4" key="1">
    <citation type="submission" date="2023-03" db="EMBL/GenBank/DDBJ databases">
        <title>Paludisphaera mucosa sp. nov. a novel planctomycete from northern fen.</title>
        <authorList>
            <person name="Ivanova A."/>
        </authorList>
    </citation>
    <scope>NUCLEOTIDE SEQUENCE [LARGE SCALE GENOMIC DNA]</scope>
    <source>
        <strain evidence="3 4">Pla2</strain>
    </source>
</reference>
<keyword evidence="2" id="KW-0812">Transmembrane</keyword>
<dbReference type="EMBL" id="JARRAG010000001">
    <property type="protein sequence ID" value="MDG3003795.1"/>
    <property type="molecule type" value="Genomic_DNA"/>
</dbReference>
<dbReference type="Proteomes" id="UP001216907">
    <property type="component" value="Unassembled WGS sequence"/>
</dbReference>
<evidence type="ECO:0000313" key="3">
    <source>
        <dbReference type="EMBL" id="MDG3003795.1"/>
    </source>
</evidence>
<keyword evidence="2" id="KW-0472">Membrane</keyword>